<evidence type="ECO:0000256" key="3">
    <source>
        <dbReference type="ARBA" id="ARBA00011886"/>
    </source>
</evidence>
<proteinExistence type="inferred from homology"/>
<keyword evidence="5 8" id="KW-0808">Transferase</keyword>
<feature type="domain" description="Nucleoside phosphorylase" evidence="7">
    <location>
        <begin position="4"/>
        <end position="114"/>
    </location>
</feature>
<evidence type="ECO:0000259" key="7">
    <source>
        <dbReference type="Pfam" id="PF01048"/>
    </source>
</evidence>
<dbReference type="AlphaFoldDB" id="A0A645GZB6"/>
<gene>
    <name evidence="8" type="primary">punA_31</name>
    <name evidence="8" type="ORF">SDC9_176410</name>
</gene>
<dbReference type="GO" id="GO:0004731">
    <property type="term" value="F:purine-nucleoside phosphorylase activity"/>
    <property type="evidence" value="ECO:0007669"/>
    <property type="project" value="UniProtKB-EC"/>
</dbReference>
<evidence type="ECO:0000313" key="8">
    <source>
        <dbReference type="EMBL" id="MPN28963.1"/>
    </source>
</evidence>
<sequence length="118" mass="12726">MSDLYTKRLRGLVRTCGENLGLSLREGVYYFAVGPQFETPAEIRAMRILGADAVGMSTVTEALTCGHMGMDLIALSLISNMAAGVLDQPVTGEEVDETGRRSAADFSALIREIVSRLE</sequence>
<dbReference type="SUPFAM" id="SSF53167">
    <property type="entry name" value="Purine and uridine phosphorylases"/>
    <property type="match status" value="1"/>
</dbReference>
<dbReference type="PANTHER" id="PTHR11904">
    <property type="entry name" value="METHYLTHIOADENOSINE/PURINE NUCLEOSIDE PHOSPHORYLASE"/>
    <property type="match status" value="1"/>
</dbReference>
<dbReference type="InterPro" id="IPR011268">
    <property type="entry name" value="Purine_phosphorylase"/>
</dbReference>
<dbReference type="EC" id="2.4.2.1" evidence="3"/>
<accession>A0A645GZB6</accession>
<protein>
    <recommendedName>
        <fullName evidence="3">purine-nucleoside phosphorylase</fullName>
        <ecNumber evidence="3">2.4.2.1</ecNumber>
    </recommendedName>
    <alternativeName>
        <fullName evidence="6">Inosine-guanosine phosphorylase</fullName>
    </alternativeName>
</protein>
<evidence type="ECO:0000256" key="2">
    <source>
        <dbReference type="ARBA" id="ARBA00006751"/>
    </source>
</evidence>
<evidence type="ECO:0000256" key="6">
    <source>
        <dbReference type="ARBA" id="ARBA00031036"/>
    </source>
</evidence>
<comment type="similarity">
    <text evidence="2">Belongs to the PNP/MTAP phosphorylase family.</text>
</comment>
<comment type="caution">
    <text evidence="8">The sequence shown here is derived from an EMBL/GenBank/DDBJ whole genome shotgun (WGS) entry which is preliminary data.</text>
</comment>
<name>A0A645GZB6_9ZZZZ</name>
<dbReference type="Pfam" id="PF01048">
    <property type="entry name" value="PNP_UDP_1"/>
    <property type="match status" value="1"/>
</dbReference>
<keyword evidence="4 8" id="KW-0328">Glycosyltransferase</keyword>
<dbReference type="GO" id="GO:0005737">
    <property type="term" value="C:cytoplasm"/>
    <property type="evidence" value="ECO:0007669"/>
    <property type="project" value="TreeGrafter"/>
</dbReference>
<organism evidence="8">
    <name type="scientific">bioreactor metagenome</name>
    <dbReference type="NCBI Taxonomy" id="1076179"/>
    <lineage>
        <taxon>unclassified sequences</taxon>
        <taxon>metagenomes</taxon>
        <taxon>ecological metagenomes</taxon>
    </lineage>
</organism>
<reference evidence="8" key="1">
    <citation type="submission" date="2019-08" db="EMBL/GenBank/DDBJ databases">
        <authorList>
            <person name="Kucharzyk K."/>
            <person name="Murdoch R.W."/>
            <person name="Higgins S."/>
            <person name="Loffler F."/>
        </authorList>
    </citation>
    <scope>NUCLEOTIDE SEQUENCE</scope>
</reference>
<dbReference type="InterPro" id="IPR035994">
    <property type="entry name" value="Nucleoside_phosphorylase_sf"/>
</dbReference>
<dbReference type="PANTHER" id="PTHR11904:SF9">
    <property type="entry name" value="PURINE NUCLEOSIDE PHOSPHORYLASE-RELATED"/>
    <property type="match status" value="1"/>
</dbReference>
<evidence type="ECO:0000256" key="5">
    <source>
        <dbReference type="ARBA" id="ARBA00022679"/>
    </source>
</evidence>
<dbReference type="GO" id="GO:0009116">
    <property type="term" value="P:nucleoside metabolic process"/>
    <property type="evidence" value="ECO:0007669"/>
    <property type="project" value="InterPro"/>
</dbReference>
<evidence type="ECO:0000256" key="4">
    <source>
        <dbReference type="ARBA" id="ARBA00022676"/>
    </source>
</evidence>
<dbReference type="Gene3D" id="3.40.50.1580">
    <property type="entry name" value="Nucleoside phosphorylase domain"/>
    <property type="match status" value="1"/>
</dbReference>
<comment type="pathway">
    <text evidence="1">Purine metabolism; purine nucleoside salvage.</text>
</comment>
<dbReference type="InterPro" id="IPR000845">
    <property type="entry name" value="Nucleoside_phosphorylase_d"/>
</dbReference>
<evidence type="ECO:0000256" key="1">
    <source>
        <dbReference type="ARBA" id="ARBA00005058"/>
    </source>
</evidence>
<dbReference type="UniPathway" id="UPA00606"/>
<dbReference type="EMBL" id="VSSQ01079433">
    <property type="protein sequence ID" value="MPN28963.1"/>
    <property type="molecule type" value="Genomic_DNA"/>
</dbReference>